<dbReference type="RefSeq" id="WP_087453493.1">
    <property type="nucleotide sequence ID" value="NZ_CP021417.2"/>
</dbReference>
<keyword evidence="2" id="KW-1185">Reference proteome</keyword>
<organism evidence="1 2">
    <name type="scientific">Corynebacterium silvaticum</name>
    <dbReference type="NCBI Taxonomy" id="2320431"/>
    <lineage>
        <taxon>Bacteria</taxon>
        <taxon>Bacillati</taxon>
        <taxon>Actinomycetota</taxon>
        <taxon>Actinomycetes</taxon>
        <taxon>Mycobacteriales</taxon>
        <taxon>Corynebacteriaceae</taxon>
        <taxon>Corynebacterium</taxon>
    </lineage>
</organism>
<reference evidence="1 2" key="4">
    <citation type="journal article" date="2020" name="PLoS ONE">
        <title>Taxonomic classification of strain PO100/5 shows a broader geographic distribution and genetic markers of the recently described Corynebacterium silvaticum.</title>
        <authorList>
            <person name="Viana M.V.C."/>
            <person name="Profeta R."/>
            <person name="da Silva A.L."/>
            <person name="Hurtado R."/>
            <person name="Cerqueira J.C."/>
            <person name="Ribeiro B.F.S."/>
            <person name="Almeida M.O."/>
            <person name="Morais-Rodrigues F."/>
            <person name="Soares S.C."/>
            <person name="Oliveira M."/>
            <person name="Tavares L."/>
            <person name="Figueiredo H."/>
            <person name="Wattam A.R."/>
            <person name="Barh D."/>
            <person name="Ghosh P."/>
            <person name="Silva A."/>
            <person name="Azevedo V."/>
        </authorList>
    </citation>
    <scope>NUCLEOTIDE SEQUENCE [LARGE SCALE GENOMIC DNA]</scope>
    <source>
        <strain evidence="1 2">PO100/5</strain>
    </source>
</reference>
<reference evidence="1 2" key="3">
    <citation type="journal article" date="2020" name="Int. J. Syst. Evol. Microbiol.">
        <title>Corynebacterium silvaticum sp. nov., a unique group of NTTB corynebacteria in wild boar and roe deer.</title>
        <authorList>
            <person name="Dangel A."/>
            <person name="Berger A."/>
            <person name="Rau J."/>
            <person name="Eisenberg T."/>
            <person name="Kampfer P."/>
            <person name="Margos G."/>
            <person name="Contzen M."/>
            <person name="Busse H.J."/>
            <person name="Konrad R."/>
            <person name="Peters M."/>
            <person name="Sting R."/>
            <person name="Sing A."/>
        </authorList>
    </citation>
    <scope>NUCLEOTIDE SEQUENCE [LARGE SCALE GENOMIC DNA]</scope>
    <source>
        <strain evidence="1 2">PO100/5</strain>
    </source>
</reference>
<dbReference type="EMBL" id="CP021417">
    <property type="protein sequence ID" value="ARU45644.1"/>
    <property type="molecule type" value="Genomic_DNA"/>
</dbReference>
<dbReference type="Gene3D" id="3.30.2010.20">
    <property type="match status" value="1"/>
</dbReference>
<evidence type="ECO:0000313" key="1">
    <source>
        <dbReference type="EMBL" id="ARU45644.1"/>
    </source>
</evidence>
<sequence>MDYRLNRDRHGRGLRGPAFPTAVPRYRSRRSLFDAAVLEAYAPIQQSFAQQLAHLDIAVDTVPRMRLNVNAALLPDEVAADGPVPLGRVIPAGIDHLGHPTRARIVLFRMPIEQRTNSAQERQELLTMVLTSLVANYLNVSPTDIDPDFQW</sequence>
<dbReference type="SUPFAM" id="SSF55486">
    <property type="entry name" value="Metalloproteases ('zincins'), catalytic domain"/>
    <property type="match status" value="1"/>
</dbReference>
<dbReference type="KEGG" id="csil:CBE74_03040"/>
<reference evidence="1 2" key="2">
    <citation type="journal article" date="2020" name="Antonie Van Leeuwenhoek">
        <title>Phylogenomic characterisation of a novel corynebacterial species pathogenic to animals.</title>
        <authorList>
            <person name="Moller J."/>
            <person name="Musella L."/>
            <person name="Melnikov V."/>
            <person name="Geissdorfer W."/>
            <person name="Burkovski A."/>
            <person name="Sangal V."/>
        </authorList>
    </citation>
    <scope>NUCLEOTIDE SEQUENCE [LARGE SCALE GENOMIC DNA]</scope>
    <source>
        <strain evidence="1 2">PO100/5</strain>
    </source>
</reference>
<reference evidence="1 2" key="1">
    <citation type="journal article" date="2014" name="BMC Vet. Res.">
        <title>First report of Corynebacterium pseudotuberculosis from caseous lymphadenitis lesions in Black Alentejano pig (Sus scrofa domesticus).</title>
        <authorList>
            <person name="Oliveira M."/>
            <person name="Barroco C."/>
            <person name="Mottola C."/>
            <person name="Santos R."/>
            <person name="Lemsaddek A."/>
            <person name="Tavares L."/>
            <person name="Semedo-Lemsaddek T."/>
        </authorList>
    </citation>
    <scope>NUCLEOTIDE SEQUENCE [LARGE SCALE GENOMIC DNA]</scope>
    <source>
        <strain evidence="1 2">PO100/5</strain>
    </source>
</reference>
<dbReference type="AlphaFoldDB" id="A0A7Y4LHW8"/>
<name>A0A7Y4LHW8_9CORY</name>
<evidence type="ECO:0000313" key="2">
    <source>
        <dbReference type="Proteomes" id="UP000195652"/>
    </source>
</evidence>
<dbReference type="CDD" id="cd12954">
    <property type="entry name" value="MMP_TTHA0227_like_1"/>
    <property type="match status" value="1"/>
</dbReference>
<dbReference type="GeneID" id="75007255"/>
<dbReference type="Proteomes" id="UP000195652">
    <property type="component" value="Chromosome"/>
</dbReference>
<protein>
    <submittedName>
        <fullName evidence="1">Metallopeptidase family protein</fullName>
    </submittedName>
</protein>
<proteinExistence type="predicted"/>
<dbReference type="OrthoDB" id="4966605at2"/>
<gene>
    <name evidence="1" type="ORF">CBE74_03040</name>
</gene>
<accession>A0A7Y4LHW8</accession>
<dbReference type="InterPro" id="IPR038555">
    <property type="entry name" value="Zincin_1_sf"/>
</dbReference>